<comment type="function">
    <text evidence="1">Plays a role in synthesis, processing and/or stability of 23S rRNA.</text>
</comment>
<feature type="region of interest" description="Disordered" evidence="6">
    <location>
        <begin position="1"/>
        <end position="63"/>
    </location>
</feature>
<name>A0A918W6G3_9GAMM</name>
<evidence type="ECO:0000256" key="4">
    <source>
        <dbReference type="ARBA" id="ARBA00022517"/>
    </source>
</evidence>
<comment type="similarity">
    <text evidence="2">Belongs to the DUF177 domain family.</text>
</comment>
<dbReference type="Proteomes" id="UP000646426">
    <property type="component" value="Unassembled WGS sequence"/>
</dbReference>
<evidence type="ECO:0000313" key="7">
    <source>
        <dbReference type="EMBL" id="GHA69841.1"/>
    </source>
</evidence>
<evidence type="ECO:0000256" key="3">
    <source>
        <dbReference type="ARBA" id="ARBA00015716"/>
    </source>
</evidence>
<reference evidence="7" key="1">
    <citation type="journal article" date="2014" name="Int. J. Syst. Evol. Microbiol.">
        <title>Complete genome sequence of Corynebacterium casei LMG S-19264T (=DSM 44701T), isolated from a smear-ripened cheese.</title>
        <authorList>
            <consortium name="US DOE Joint Genome Institute (JGI-PGF)"/>
            <person name="Walter F."/>
            <person name="Albersmeier A."/>
            <person name="Kalinowski J."/>
            <person name="Ruckert C."/>
        </authorList>
    </citation>
    <scope>NUCLEOTIDE SEQUENCE</scope>
    <source>
        <strain evidence="7">KCTC 23077</strain>
    </source>
</reference>
<dbReference type="GO" id="GO:0005829">
    <property type="term" value="C:cytosol"/>
    <property type="evidence" value="ECO:0007669"/>
    <property type="project" value="TreeGrafter"/>
</dbReference>
<reference evidence="7" key="2">
    <citation type="submission" date="2020-09" db="EMBL/GenBank/DDBJ databases">
        <authorList>
            <person name="Sun Q."/>
            <person name="Kim S."/>
        </authorList>
    </citation>
    <scope>NUCLEOTIDE SEQUENCE</scope>
    <source>
        <strain evidence="7">KCTC 23077</strain>
    </source>
</reference>
<comment type="caution">
    <text evidence="7">The sequence shown here is derived from an EMBL/GenBank/DDBJ whole genome shotgun (WGS) entry which is preliminary data.</text>
</comment>
<protein>
    <recommendedName>
        <fullName evidence="3">Large ribosomal RNA subunit accumulation protein YceD</fullName>
    </recommendedName>
    <alternativeName>
        <fullName evidence="5">23S rRNA accumulation protein YceD</fullName>
    </alternativeName>
</protein>
<evidence type="ECO:0000256" key="6">
    <source>
        <dbReference type="SAM" id="MobiDB-lite"/>
    </source>
</evidence>
<keyword evidence="8" id="KW-1185">Reference proteome</keyword>
<feature type="compositionally biased region" description="Basic and acidic residues" evidence="6">
    <location>
        <begin position="11"/>
        <end position="26"/>
    </location>
</feature>
<evidence type="ECO:0000313" key="8">
    <source>
        <dbReference type="Proteomes" id="UP000646426"/>
    </source>
</evidence>
<feature type="region of interest" description="Disordered" evidence="6">
    <location>
        <begin position="216"/>
        <end position="252"/>
    </location>
</feature>
<gene>
    <name evidence="7" type="ORF">GCM10007067_02310</name>
</gene>
<dbReference type="EMBL" id="BMYD01000001">
    <property type="protein sequence ID" value="GHA69841.1"/>
    <property type="molecule type" value="Genomic_DNA"/>
</dbReference>
<dbReference type="PANTHER" id="PTHR38099">
    <property type="entry name" value="LARGE RIBOSOMAL RNA SUBUNIT ACCUMULATION PROTEIN YCED"/>
    <property type="match status" value="1"/>
</dbReference>
<dbReference type="PANTHER" id="PTHR38099:SF1">
    <property type="entry name" value="LARGE RIBOSOMAL RNA SUBUNIT ACCUMULATION PROTEIN YCED"/>
    <property type="match status" value="1"/>
</dbReference>
<proteinExistence type="inferred from homology"/>
<feature type="compositionally biased region" description="Basic and acidic residues" evidence="6">
    <location>
        <begin position="216"/>
        <end position="226"/>
    </location>
</feature>
<dbReference type="InterPro" id="IPR003772">
    <property type="entry name" value="YceD"/>
</dbReference>
<sequence>MARRRLAAALRESHDYEDGRCERDENQDGEAGSHGAVRLGAAVQSDARATPSQTRARRARQRLHTDLTGAHGVTTIPRLMSANLPEMLDAWRMVAARRGVEGRLPLSALKRLGESLVDDEGEVRFSIEFRHDALKVPYAELRIETELPLQCQRTLERFVLPVSIEQRLGLIRSEAEEAALPPGYEPLLMPEDGMLRAAELVEDELILAVPVVPVRPDSEPVEREWTDGQAAPDEPERPNPFAALASLKKNPK</sequence>
<dbReference type="AlphaFoldDB" id="A0A918W6G3"/>
<evidence type="ECO:0000256" key="5">
    <source>
        <dbReference type="ARBA" id="ARBA00031841"/>
    </source>
</evidence>
<dbReference type="GO" id="GO:0042254">
    <property type="term" value="P:ribosome biogenesis"/>
    <property type="evidence" value="ECO:0007669"/>
    <property type="project" value="UniProtKB-KW"/>
</dbReference>
<evidence type="ECO:0000256" key="1">
    <source>
        <dbReference type="ARBA" id="ARBA00002868"/>
    </source>
</evidence>
<dbReference type="Pfam" id="PF02620">
    <property type="entry name" value="YceD"/>
    <property type="match status" value="1"/>
</dbReference>
<accession>A0A918W6G3</accession>
<dbReference type="InterPro" id="IPR039255">
    <property type="entry name" value="YceD_bac"/>
</dbReference>
<keyword evidence="4" id="KW-0690">Ribosome biogenesis</keyword>
<evidence type="ECO:0000256" key="2">
    <source>
        <dbReference type="ARBA" id="ARBA00010740"/>
    </source>
</evidence>
<organism evidence="7 8">
    <name type="scientific">Cognatilysobacter bugurensis</name>
    <dbReference type="NCBI Taxonomy" id="543356"/>
    <lineage>
        <taxon>Bacteria</taxon>
        <taxon>Pseudomonadati</taxon>
        <taxon>Pseudomonadota</taxon>
        <taxon>Gammaproteobacteria</taxon>
        <taxon>Lysobacterales</taxon>
        <taxon>Lysobacteraceae</taxon>
        <taxon>Cognatilysobacter</taxon>
    </lineage>
</organism>